<organism evidence="1 2">
    <name type="scientific">Methanobacterium paludis (strain DSM 25820 / JCM 18151 / SWAN1)</name>
    <dbReference type="NCBI Taxonomy" id="868131"/>
    <lineage>
        <taxon>Archaea</taxon>
        <taxon>Methanobacteriati</taxon>
        <taxon>Methanobacteriota</taxon>
        <taxon>Methanomada group</taxon>
        <taxon>Methanobacteria</taxon>
        <taxon>Methanobacteriales</taxon>
        <taxon>Methanobacteriaceae</taxon>
        <taxon>Methanobacterium</taxon>
    </lineage>
</organism>
<accession>F6D4C2</accession>
<proteinExistence type="predicted"/>
<protein>
    <submittedName>
        <fullName evidence="1">Uncharacterized protein</fullName>
    </submittedName>
</protein>
<reference evidence="1 2" key="1">
    <citation type="journal article" date="2014" name="Int. J. Syst. Evol. Microbiol.">
        <title>Methanobacterium paludis sp. nov. and a novel strain of Methanobacterium lacus isolated from northern peatlands.</title>
        <authorList>
            <person name="Cadillo-Quiroz H."/>
            <person name="Brauer S.L."/>
            <person name="Goodson N."/>
            <person name="Yavitt J.B."/>
            <person name="Zinder S.H."/>
        </authorList>
    </citation>
    <scope>NUCLEOTIDE SEQUENCE [LARGE SCALE GENOMIC DNA]</scope>
    <source>
        <strain evidence="2">DSM 25820 / JCM 18151 / SWAN1</strain>
    </source>
</reference>
<sequence length="119" mass="14230">MAEYELKYLKREKMAKIKPLAGGEFLYFVVTPKIEDLKLKDLEERIETDISNEFIGQNRHEQRYKVSFSGFEKTDDGTNLVLKIEFITKFTINEYDKDSIIEKTRDEFIERLNNHLLQF</sequence>
<evidence type="ECO:0000313" key="2">
    <source>
        <dbReference type="Proteomes" id="UP000009231"/>
    </source>
</evidence>
<keyword evidence="2" id="KW-1185">Reference proteome</keyword>
<dbReference type="EMBL" id="CP002772">
    <property type="protein sequence ID" value="AEG18121.1"/>
    <property type="molecule type" value="Genomic_DNA"/>
</dbReference>
<dbReference type="RefSeq" id="WP_013825623.1">
    <property type="nucleotide sequence ID" value="NC_015574.1"/>
</dbReference>
<dbReference type="GeneID" id="10668605"/>
<dbReference type="KEGG" id="mew:MSWAN_1101"/>
<evidence type="ECO:0000313" key="1">
    <source>
        <dbReference type="EMBL" id="AEG18121.1"/>
    </source>
</evidence>
<dbReference type="Proteomes" id="UP000009231">
    <property type="component" value="Chromosome"/>
</dbReference>
<gene>
    <name evidence="1" type="ordered locus">MSWAN_1101</name>
</gene>
<name>F6D4C2_METPW</name>
<dbReference type="HOGENOM" id="CLU_2056089_0_0_2"/>
<dbReference type="AlphaFoldDB" id="F6D4C2"/>